<dbReference type="Pfam" id="PF00873">
    <property type="entry name" value="ACR_tran"/>
    <property type="match status" value="1"/>
</dbReference>
<dbReference type="AlphaFoldDB" id="A0A917YNQ7"/>
<sequence>MIGPNLSEWALKSRQLTIYMMIVAVVAGAFAFINLGRDEDPSFTIKTMLVTAVWPGASMEETQTQLADRLERKLEETTGLDALRSITRPGIVTIYVDLQGTFEPDRVPAVWQEVRNSVGDIRHTLPQGVIGPFFNDNFGDVFGIIYGFTADGFSDRELRDNVDMVRSELLRQVEGISKVEWIGVQDERIMLEFLPDRVAAMGLDYSQIFNAIAAQNVVRPAGVITTGQENIAIRVSGSFETEADLLNVSLVANGRMIRLGDIATVRRTLSDPPQPLLRINGQRAIALAISMAEGGDILELGEDVTAAMKRIETELPVGVEPILISDQPAVVDLAIGDFTASLWQAVGIILVVSFLSLGVRPGSVVAIAIPVTLAVVFLVMQTLAIDLHRVSLGALIIALALLVDDAMTTVDAMLRRLSAGDTIDKAATFAYRTLAAPMLTGTLITIAGFVPIGFAESQAGEYTISLFMVVAIALIASWFVAVLFTPIIGSVLLKPPAAGTAEPPPGPVLRAYQSFLRLAIKARWLTVAVTAGFFVLGYMGLQFVDRQFFPASDRNELIVDFQLPRSSSIFASEDAISKIEAKIEETGEAQFYTSYVGRNVIRFYLPLAIQPPSDHHSQIVVMAKDFAARERLEAELESWLGEAFPEAISRVSPLELGPPIGWPVQYRLVGPDPEVLRGHALELAGIIAADPDARHVHFDWIEPARQVRIEVDQDRARRVGLTSAQVASILNTAVSGTTVSQLRDNIYLIPIVARADEQDRVALDRLSTLQVPVPGGRTVALGQFATFTYDQEQPFLWRRDRLPTLTVLADTAPGVTPEAVVEKLTDKITAFDASLAPGYEVQVGGTVETSAESQESVFAVIPVMVFLMLTLLMVQLQSFKDTGLVIALLPLGLIGVVAALLLFDRSLGFVAILGILALIGMIAKNAVILIAQISDERAAGLSVQDAVVKAATSRFRPLLLTALSTVLGLLPIAPTLFWGPMAFAIMGGLLVATLLTLVFLPAVYTMLHRDPAPASGDA</sequence>
<keyword evidence="3" id="KW-1185">Reference proteome</keyword>
<feature type="transmembrane region" description="Helical" evidence="1">
    <location>
        <begin position="338"/>
        <end position="357"/>
    </location>
</feature>
<dbReference type="OrthoDB" id="9798415at2"/>
<keyword evidence="1" id="KW-0812">Transmembrane</keyword>
<evidence type="ECO:0000313" key="2">
    <source>
        <dbReference type="EMBL" id="GGO35543.1"/>
    </source>
</evidence>
<feature type="transmembrane region" description="Helical" evidence="1">
    <location>
        <begin position="462"/>
        <end position="484"/>
    </location>
</feature>
<keyword evidence="1" id="KW-0472">Membrane</keyword>
<dbReference type="PRINTS" id="PR00702">
    <property type="entry name" value="ACRIFLAVINRP"/>
</dbReference>
<proteinExistence type="predicted"/>
<evidence type="ECO:0000313" key="3">
    <source>
        <dbReference type="Proteomes" id="UP000598196"/>
    </source>
</evidence>
<dbReference type="Proteomes" id="UP000598196">
    <property type="component" value="Unassembled WGS sequence"/>
</dbReference>
<organism evidence="2 3">
    <name type="scientific">Gemmobacter aquaticus</name>
    <dbReference type="NCBI Taxonomy" id="490185"/>
    <lineage>
        <taxon>Bacteria</taxon>
        <taxon>Pseudomonadati</taxon>
        <taxon>Pseudomonadota</taxon>
        <taxon>Alphaproteobacteria</taxon>
        <taxon>Rhodobacterales</taxon>
        <taxon>Paracoccaceae</taxon>
        <taxon>Gemmobacter</taxon>
    </lineage>
</organism>
<feature type="transmembrane region" description="Helical" evidence="1">
    <location>
        <begin position="883"/>
        <end position="903"/>
    </location>
</feature>
<feature type="transmembrane region" description="Helical" evidence="1">
    <location>
        <begin position="364"/>
        <end position="384"/>
    </location>
</feature>
<gene>
    <name evidence="2" type="ORF">GCM10010991_27950</name>
</gene>
<dbReference type="SUPFAM" id="SSF82693">
    <property type="entry name" value="Multidrug efflux transporter AcrB pore domain, PN1, PN2, PC1 and PC2 subdomains"/>
    <property type="match status" value="2"/>
</dbReference>
<feature type="transmembrane region" description="Helical" evidence="1">
    <location>
        <begin position="429"/>
        <end position="450"/>
    </location>
</feature>
<feature type="transmembrane region" description="Helical" evidence="1">
    <location>
        <begin position="909"/>
        <end position="931"/>
    </location>
</feature>
<feature type="transmembrane region" description="Helical" evidence="1">
    <location>
        <begin position="983"/>
        <end position="1004"/>
    </location>
</feature>
<name>A0A917YNQ7_9RHOB</name>
<dbReference type="Gene3D" id="3.30.70.1440">
    <property type="entry name" value="Multidrug efflux transporter AcrB pore domain"/>
    <property type="match status" value="1"/>
</dbReference>
<dbReference type="RefSeq" id="WP_146287330.1">
    <property type="nucleotide sequence ID" value="NZ_BMLP01000006.1"/>
</dbReference>
<comment type="caution">
    <text evidence="2">The sequence shown here is derived from an EMBL/GenBank/DDBJ whole genome shotgun (WGS) entry which is preliminary data.</text>
</comment>
<dbReference type="Gene3D" id="3.30.70.1320">
    <property type="entry name" value="Multidrug efflux transporter AcrB pore domain like"/>
    <property type="match status" value="1"/>
</dbReference>
<dbReference type="Gene3D" id="1.20.1640.10">
    <property type="entry name" value="Multidrug efflux transporter AcrB transmembrane domain"/>
    <property type="match status" value="2"/>
</dbReference>
<dbReference type="PANTHER" id="PTHR32063">
    <property type="match status" value="1"/>
</dbReference>
<dbReference type="GO" id="GO:0042910">
    <property type="term" value="F:xenobiotic transmembrane transporter activity"/>
    <property type="evidence" value="ECO:0007669"/>
    <property type="project" value="TreeGrafter"/>
</dbReference>
<dbReference type="SUPFAM" id="SSF82866">
    <property type="entry name" value="Multidrug efflux transporter AcrB transmembrane domain"/>
    <property type="match status" value="2"/>
</dbReference>
<dbReference type="GO" id="GO:0005886">
    <property type="term" value="C:plasma membrane"/>
    <property type="evidence" value="ECO:0007669"/>
    <property type="project" value="TreeGrafter"/>
</dbReference>
<dbReference type="SUPFAM" id="SSF82714">
    <property type="entry name" value="Multidrug efflux transporter AcrB TolC docking domain, DN and DC subdomains"/>
    <property type="match status" value="2"/>
</dbReference>
<dbReference type="EMBL" id="BMLP01000006">
    <property type="protein sequence ID" value="GGO35543.1"/>
    <property type="molecule type" value="Genomic_DNA"/>
</dbReference>
<feature type="transmembrane region" description="Helical" evidence="1">
    <location>
        <begin position="857"/>
        <end position="876"/>
    </location>
</feature>
<dbReference type="InterPro" id="IPR027463">
    <property type="entry name" value="AcrB_DN_DC_subdom"/>
</dbReference>
<evidence type="ECO:0000256" key="1">
    <source>
        <dbReference type="SAM" id="Phobius"/>
    </source>
</evidence>
<dbReference type="InterPro" id="IPR001036">
    <property type="entry name" value="Acrflvin-R"/>
</dbReference>
<keyword evidence="1" id="KW-1133">Transmembrane helix</keyword>
<dbReference type="PANTHER" id="PTHR32063:SF64">
    <property type="entry name" value="ACRB_ACRD_ACRF FAMILY PROTEIN"/>
    <property type="match status" value="1"/>
</dbReference>
<feature type="transmembrane region" description="Helical" evidence="1">
    <location>
        <begin position="524"/>
        <end position="544"/>
    </location>
</feature>
<protein>
    <submittedName>
        <fullName evidence="2">ACR family transporter</fullName>
    </submittedName>
</protein>
<feature type="transmembrane region" description="Helical" evidence="1">
    <location>
        <begin position="390"/>
        <end position="408"/>
    </location>
</feature>
<accession>A0A917YNQ7</accession>
<feature type="transmembrane region" description="Helical" evidence="1">
    <location>
        <begin position="958"/>
        <end position="977"/>
    </location>
</feature>
<dbReference type="Gene3D" id="3.30.70.1430">
    <property type="entry name" value="Multidrug efflux transporter AcrB pore domain"/>
    <property type="match status" value="2"/>
</dbReference>
<feature type="transmembrane region" description="Helical" evidence="1">
    <location>
        <begin position="16"/>
        <end position="36"/>
    </location>
</feature>
<reference evidence="2 3" key="1">
    <citation type="journal article" date="2014" name="Int. J. Syst. Evol. Microbiol.">
        <title>Complete genome sequence of Corynebacterium casei LMG S-19264T (=DSM 44701T), isolated from a smear-ripened cheese.</title>
        <authorList>
            <consortium name="US DOE Joint Genome Institute (JGI-PGF)"/>
            <person name="Walter F."/>
            <person name="Albersmeier A."/>
            <person name="Kalinowski J."/>
            <person name="Ruckert C."/>
        </authorList>
    </citation>
    <scope>NUCLEOTIDE SEQUENCE [LARGE SCALE GENOMIC DNA]</scope>
    <source>
        <strain evidence="2 3">CGMCC 1.7029</strain>
    </source>
</reference>
<dbReference type="Gene3D" id="3.30.2090.10">
    <property type="entry name" value="Multidrug efflux transporter AcrB TolC docking domain, DN and DC subdomains"/>
    <property type="match status" value="2"/>
</dbReference>